<dbReference type="GO" id="GO:0005789">
    <property type="term" value="C:endoplasmic reticulum membrane"/>
    <property type="evidence" value="ECO:0007669"/>
    <property type="project" value="TreeGrafter"/>
</dbReference>
<gene>
    <name evidence="9" type="ORF">EURHEDRAFT_378474</name>
</gene>
<feature type="transmembrane region" description="Helical" evidence="7">
    <location>
        <begin position="1112"/>
        <end position="1131"/>
    </location>
</feature>
<feature type="compositionally biased region" description="Polar residues" evidence="6">
    <location>
        <begin position="195"/>
        <end position="204"/>
    </location>
</feature>
<feature type="region of interest" description="Disordered" evidence="6">
    <location>
        <begin position="1050"/>
        <end position="1084"/>
    </location>
</feature>
<name>A0A017SBL8_ASPRC</name>
<comment type="subcellular location">
    <subcellularLocation>
        <location evidence="1">Membrane</location>
        <topology evidence="1">Single-pass membrane protein</topology>
    </subcellularLocation>
</comment>
<dbReference type="GO" id="GO:0140268">
    <property type="term" value="C:endoplasmic reticulum-plasma membrane contact site"/>
    <property type="evidence" value="ECO:0007669"/>
    <property type="project" value="TreeGrafter"/>
</dbReference>
<dbReference type="GO" id="GO:0005886">
    <property type="term" value="C:plasma membrane"/>
    <property type="evidence" value="ECO:0007669"/>
    <property type="project" value="TreeGrafter"/>
</dbReference>
<feature type="region of interest" description="Disordered" evidence="6">
    <location>
        <begin position="439"/>
        <end position="468"/>
    </location>
</feature>
<dbReference type="InterPro" id="IPR051482">
    <property type="entry name" value="Cholesterol_transport"/>
</dbReference>
<dbReference type="Gene3D" id="2.30.29.30">
    <property type="entry name" value="Pleckstrin-homology domain (PH domain)/Phosphotyrosine-binding domain (PTB)"/>
    <property type="match status" value="1"/>
</dbReference>
<feature type="compositionally biased region" description="Polar residues" evidence="6">
    <location>
        <begin position="38"/>
        <end position="52"/>
    </location>
</feature>
<dbReference type="AlphaFoldDB" id="A0A017SBL8"/>
<evidence type="ECO:0000313" key="9">
    <source>
        <dbReference type="EMBL" id="EYE94206.1"/>
    </source>
</evidence>
<dbReference type="HOGENOM" id="CLU_006864_0_0_1"/>
<feature type="compositionally biased region" description="Basic residues" evidence="6">
    <location>
        <begin position="590"/>
        <end position="607"/>
    </location>
</feature>
<feature type="compositionally biased region" description="Low complexity" evidence="6">
    <location>
        <begin position="1070"/>
        <end position="1084"/>
    </location>
</feature>
<dbReference type="Pfam" id="PF16016">
    <property type="entry name" value="VASt"/>
    <property type="match status" value="1"/>
</dbReference>
<dbReference type="OrthoDB" id="2162691at2759"/>
<feature type="region of interest" description="Disordered" evidence="6">
    <location>
        <begin position="1"/>
        <end position="405"/>
    </location>
</feature>
<keyword evidence="10" id="KW-1185">Reference proteome</keyword>
<dbReference type="InterPro" id="IPR031968">
    <property type="entry name" value="VASt"/>
</dbReference>
<dbReference type="PANTHER" id="PTHR23319:SF4">
    <property type="entry name" value="GRAM DOMAIN CONTAINING 1B, ISOFORM E"/>
    <property type="match status" value="1"/>
</dbReference>
<dbReference type="GO" id="GO:0032366">
    <property type="term" value="P:intracellular sterol transport"/>
    <property type="evidence" value="ECO:0007669"/>
    <property type="project" value="TreeGrafter"/>
</dbReference>
<dbReference type="GO" id="GO:0032541">
    <property type="term" value="C:cortical endoplasmic reticulum"/>
    <property type="evidence" value="ECO:0007669"/>
    <property type="project" value="TreeGrafter"/>
</dbReference>
<feature type="compositionally biased region" description="Basic and acidic residues" evidence="6">
    <location>
        <begin position="776"/>
        <end position="785"/>
    </location>
</feature>
<keyword evidence="3 7" id="KW-0812">Transmembrane</keyword>
<evidence type="ECO:0000256" key="6">
    <source>
        <dbReference type="SAM" id="MobiDB-lite"/>
    </source>
</evidence>
<evidence type="ECO:0000256" key="5">
    <source>
        <dbReference type="ARBA" id="ARBA00023136"/>
    </source>
</evidence>
<feature type="compositionally biased region" description="Basic residues" evidence="6">
    <location>
        <begin position="78"/>
        <end position="88"/>
    </location>
</feature>
<dbReference type="STRING" id="1388766.A0A017SBL8"/>
<evidence type="ECO:0000256" key="2">
    <source>
        <dbReference type="ARBA" id="ARBA00006582"/>
    </source>
</evidence>
<feature type="compositionally biased region" description="Polar residues" evidence="6">
    <location>
        <begin position="439"/>
        <end position="451"/>
    </location>
</feature>
<evidence type="ECO:0000256" key="4">
    <source>
        <dbReference type="ARBA" id="ARBA00022989"/>
    </source>
</evidence>
<dbReference type="GO" id="GO:0120015">
    <property type="term" value="F:sterol transfer activity"/>
    <property type="evidence" value="ECO:0007669"/>
    <property type="project" value="TreeGrafter"/>
</dbReference>
<feature type="region of interest" description="Disordered" evidence="6">
    <location>
        <begin position="767"/>
        <end position="878"/>
    </location>
</feature>
<keyword evidence="4 7" id="KW-1133">Transmembrane helix</keyword>
<sequence length="1258" mass="134726">MENPPTSKELPPAPLLSEPPNISKINRTRTTPVDLDTMDTSGRSNGRSSIDSTSDRPKSQSGEAADTARAGPSGFSKLLRRKNKKKDKKQPDEQPTDSDRDIPGSRDGEYAASLFANDNNPPPENEAGSLLADDSELDRSLQNSSNNGIDTTSSPLIQTTSVDATDTEGVQADVESAVSGPSATASDFNPDADPSKSTTQNPSTLEIPENRGGGKKRGTSPGRRFKNAFSSSAQDKKDTESGRERSSSASSKRSMTLFGGNGRRGSLSAKRAQTSHGVIAEPPPPLPPIRTDLTEDKPAELSERPRTPPHTALPVPAPHTTVTPPTPSEHRLEFPKLIDSPEVTSSPESIKPGEGIVVSPSGNMISHRRVRSASSAHRPSKLSNSISVSPTIEEAKSGSKTPSAAQQAGFFSSVFSAAQNAASTFSSSLNTQQRDRNLSQLDGTDASQTNDGVGDARGSDSNNSNGEEKKSLAIETLGSGDLDFSHLEVNVPPGGSVSTPDGIVITKPDLPPEKRKNMAVYQRDEEAAMLEGKNAAHAVHKAYEKPSDVFVVPPTDEPLELGSTTSLPKDFGGDQPPPSGDILDADLGTRSRRSPSLRGRLIGRHRGSSAATTSTAVGALAGAGAVALTAPAATPNAPRSTGFAVAGKKRNRDFHQLFRSVPEDDYLIEDYSCALQREIILAGRIYVSEGHICFSSNILGWVTTLVISFDEVVAIEKESTAMVFPNAIAIQTLHARHTFRSLLSRESTYDLMVNIWKINHPALKSSINGTRVSHGTGDKTEKAGESDVDSDEDDEEDEIYDEDEDGDTADSFVEAGSANGSEPANPRKALSRQASGNLPKASTNGPDAGDNGNAASGDMDFPGPATHAPTEYTDPNGQYDKVVKDEVIPAPLGKVYSLVFGPASGAFVPKFLVDNQKSGELQFSSEKQGLTNDSRNREYSYIKPLNGSIGPKQTKCISTEYLDFLDLEKAVLVTLTTQTPDVPSGNVFSVKTKYLFTWAAGNQTRFLMTCTIEWTGKSWLKGPIEKGAIDGQGGFGNDLIQAIKGAIAPRARPGTAKPGKGKGKRKKGDAASQEAAPAVAATDTTASKAESWGMLEPLQGILEPVLDIVKPLVSGNVAIMIIGILLFLIFFRTPSRPPVMSSHDIGCPGYTLPQRLAAYEEMWRREESELWGWLEDRVGLDGALFPTVRPSVSPLRQKAQQLRAERELSAKMGDDKMTDREMDAAIRTTRERLDALEEILNKRKSHSIVEEVQSRHEL</sequence>
<reference evidence="10" key="1">
    <citation type="journal article" date="2014" name="Nat. Commun.">
        <title>Genomic adaptations of the halophilic Dead Sea filamentous fungus Eurotium rubrum.</title>
        <authorList>
            <person name="Kis-Papo T."/>
            <person name="Weig A.R."/>
            <person name="Riley R."/>
            <person name="Persoh D."/>
            <person name="Salamov A."/>
            <person name="Sun H."/>
            <person name="Lipzen A."/>
            <person name="Wasser S.P."/>
            <person name="Rambold G."/>
            <person name="Grigoriev I.V."/>
            <person name="Nevo E."/>
        </authorList>
    </citation>
    <scope>NUCLEOTIDE SEQUENCE [LARGE SCALE GENOMIC DNA]</scope>
    <source>
        <strain evidence="10">CBS 135680</strain>
    </source>
</reference>
<dbReference type="GeneID" id="63694200"/>
<accession>A0A017SBL8</accession>
<feature type="compositionally biased region" description="Polar residues" evidence="6">
    <location>
        <begin position="832"/>
        <end position="845"/>
    </location>
</feature>
<dbReference type="Proteomes" id="UP000019804">
    <property type="component" value="Unassembled WGS sequence"/>
</dbReference>
<keyword evidence="5 7" id="KW-0472">Membrane</keyword>
<feature type="compositionally biased region" description="Basic and acidic residues" evidence="6">
    <location>
        <begin position="89"/>
        <end position="109"/>
    </location>
</feature>
<feature type="compositionally biased region" description="Polar residues" evidence="6">
    <location>
        <begin position="381"/>
        <end position="390"/>
    </location>
</feature>
<dbReference type="GO" id="GO:0032934">
    <property type="term" value="F:sterol binding"/>
    <property type="evidence" value="ECO:0007669"/>
    <property type="project" value="TreeGrafter"/>
</dbReference>
<feature type="domain" description="VASt" evidence="8">
    <location>
        <begin position="879"/>
        <end position="1051"/>
    </location>
</feature>
<dbReference type="CDD" id="cd13220">
    <property type="entry name" value="PH-GRAM_GRAMDC"/>
    <property type="match status" value="1"/>
</dbReference>
<dbReference type="Pfam" id="PF02893">
    <property type="entry name" value="GRAM"/>
    <property type="match status" value="1"/>
</dbReference>
<proteinExistence type="inferred from homology"/>
<evidence type="ECO:0000259" key="8">
    <source>
        <dbReference type="PROSITE" id="PS51778"/>
    </source>
</evidence>
<dbReference type="RefSeq" id="XP_040637894.1">
    <property type="nucleotide sequence ID" value="XM_040779076.1"/>
</dbReference>
<feature type="compositionally biased region" description="Polar residues" evidence="6">
    <location>
        <begin position="140"/>
        <end position="164"/>
    </location>
</feature>
<evidence type="ECO:0000256" key="3">
    <source>
        <dbReference type="ARBA" id="ARBA00022692"/>
    </source>
</evidence>
<comment type="similarity">
    <text evidence="2">Belongs to the YSP2 family.</text>
</comment>
<dbReference type="SMART" id="SM00568">
    <property type="entry name" value="GRAM"/>
    <property type="match status" value="1"/>
</dbReference>
<evidence type="ECO:0000313" key="10">
    <source>
        <dbReference type="Proteomes" id="UP000019804"/>
    </source>
</evidence>
<dbReference type="GO" id="GO:0005739">
    <property type="term" value="C:mitochondrion"/>
    <property type="evidence" value="ECO:0007669"/>
    <property type="project" value="TreeGrafter"/>
</dbReference>
<dbReference type="PROSITE" id="PS51778">
    <property type="entry name" value="VAST"/>
    <property type="match status" value="1"/>
</dbReference>
<dbReference type="PANTHER" id="PTHR23319">
    <property type="entry name" value="GRAM DOMAIN CONTAINING 1B, ISOFORM E"/>
    <property type="match status" value="1"/>
</dbReference>
<dbReference type="InterPro" id="IPR011993">
    <property type="entry name" value="PH-like_dom_sf"/>
</dbReference>
<evidence type="ECO:0000256" key="7">
    <source>
        <dbReference type="SAM" id="Phobius"/>
    </source>
</evidence>
<organism evidence="9 10">
    <name type="scientific">Aspergillus ruber (strain CBS 135680)</name>
    <dbReference type="NCBI Taxonomy" id="1388766"/>
    <lineage>
        <taxon>Eukaryota</taxon>
        <taxon>Fungi</taxon>
        <taxon>Dikarya</taxon>
        <taxon>Ascomycota</taxon>
        <taxon>Pezizomycotina</taxon>
        <taxon>Eurotiomycetes</taxon>
        <taxon>Eurotiomycetidae</taxon>
        <taxon>Eurotiales</taxon>
        <taxon>Aspergillaceae</taxon>
        <taxon>Aspergillus</taxon>
        <taxon>Aspergillus subgen. Aspergillus</taxon>
    </lineage>
</organism>
<protein>
    <recommendedName>
        <fullName evidence="8">VASt domain-containing protein</fullName>
    </recommendedName>
</protein>
<feature type="region of interest" description="Disordered" evidence="6">
    <location>
        <begin position="555"/>
        <end position="609"/>
    </location>
</feature>
<feature type="compositionally biased region" description="Acidic residues" evidence="6">
    <location>
        <begin position="786"/>
        <end position="808"/>
    </location>
</feature>
<feature type="compositionally biased region" description="Low complexity" evidence="6">
    <location>
        <begin position="309"/>
        <end position="323"/>
    </location>
</feature>
<feature type="compositionally biased region" description="Basic residues" evidence="6">
    <location>
        <begin position="213"/>
        <end position="226"/>
    </location>
</feature>
<dbReference type="InterPro" id="IPR004182">
    <property type="entry name" value="GRAM"/>
</dbReference>
<dbReference type="EMBL" id="KK088427">
    <property type="protein sequence ID" value="EYE94206.1"/>
    <property type="molecule type" value="Genomic_DNA"/>
</dbReference>
<feature type="compositionally biased region" description="Basic and acidic residues" evidence="6">
    <location>
        <begin position="234"/>
        <end position="246"/>
    </location>
</feature>
<evidence type="ECO:0000256" key="1">
    <source>
        <dbReference type="ARBA" id="ARBA00004167"/>
    </source>
</evidence>
<feature type="compositionally biased region" description="Basic and acidic residues" evidence="6">
    <location>
        <begin position="292"/>
        <end position="306"/>
    </location>
</feature>